<dbReference type="InterPro" id="IPR003610">
    <property type="entry name" value="CBM5/12"/>
</dbReference>
<evidence type="ECO:0000256" key="2">
    <source>
        <dbReference type="ARBA" id="ARBA00022801"/>
    </source>
</evidence>
<dbReference type="PANTHER" id="PTHR34823">
    <property type="entry name" value="GLCNAC-BINDING PROTEIN A"/>
    <property type="match status" value="1"/>
</dbReference>
<name>A0A0V7ZJ72_9CYAN</name>
<dbReference type="InterPro" id="IPR051024">
    <property type="entry name" value="GlcNAc_Chitin_IntDeg"/>
</dbReference>
<dbReference type="PANTHER" id="PTHR34823:SF1">
    <property type="entry name" value="CHITIN-BINDING TYPE-4 DOMAIN-CONTAINING PROTEIN"/>
    <property type="match status" value="1"/>
</dbReference>
<dbReference type="SUPFAM" id="SSF81296">
    <property type="entry name" value="E set domains"/>
    <property type="match status" value="1"/>
</dbReference>
<keyword evidence="1" id="KW-0732">Signal</keyword>
<feature type="domain" description="Chitin-binding type-4" evidence="5">
    <location>
        <begin position="31"/>
        <end position="219"/>
    </location>
</feature>
<keyword evidence="2" id="KW-0378">Hydrolase</keyword>
<feature type="domain" description="Chitin-binding type-3" evidence="4">
    <location>
        <begin position="245"/>
        <end position="285"/>
    </location>
</feature>
<dbReference type="AlphaFoldDB" id="A0A0V7ZJ72"/>
<dbReference type="Gene3D" id="2.10.10.20">
    <property type="entry name" value="Carbohydrate-binding module superfamily 5/12"/>
    <property type="match status" value="1"/>
</dbReference>
<dbReference type="GO" id="GO:0005576">
    <property type="term" value="C:extracellular region"/>
    <property type="evidence" value="ECO:0007669"/>
    <property type="project" value="InterPro"/>
</dbReference>
<dbReference type="Proteomes" id="UP000053372">
    <property type="component" value="Unassembled WGS sequence"/>
</dbReference>
<feature type="region of interest" description="Disordered" evidence="3">
    <location>
        <begin position="268"/>
        <end position="289"/>
    </location>
</feature>
<dbReference type="Pfam" id="PF02839">
    <property type="entry name" value="CBM_5_12"/>
    <property type="match status" value="1"/>
</dbReference>
<dbReference type="CDD" id="cd12214">
    <property type="entry name" value="ChiA1_BD"/>
    <property type="match status" value="1"/>
</dbReference>
<dbReference type="OrthoDB" id="5179374at2"/>
<evidence type="ECO:0000259" key="4">
    <source>
        <dbReference type="Pfam" id="PF02839"/>
    </source>
</evidence>
<feature type="compositionally biased region" description="Basic and acidic residues" evidence="3">
    <location>
        <begin position="278"/>
        <end position="289"/>
    </location>
</feature>
<evidence type="ECO:0000313" key="6">
    <source>
        <dbReference type="EMBL" id="KST64526.1"/>
    </source>
</evidence>
<evidence type="ECO:0000313" key="7">
    <source>
        <dbReference type="Proteomes" id="UP000053372"/>
    </source>
</evidence>
<evidence type="ECO:0000259" key="5">
    <source>
        <dbReference type="Pfam" id="PF03067"/>
    </source>
</evidence>
<protein>
    <submittedName>
        <fullName evidence="6">Uncharacterized protein</fullName>
    </submittedName>
</protein>
<gene>
    <name evidence="6" type="ORF">BC008_18025</name>
</gene>
<dbReference type="GO" id="GO:0030246">
    <property type="term" value="F:carbohydrate binding"/>
    <property type="evidence" value="ECO:0007669"/>
    <property type="project" value="InterPro"/>
</dbReference>
<keyword evidence="7" id="KW-1185">Reference proteome</keyword>
<dbReference type="GO" id="GO:0005975">
    <property type="term" value="P:carbohydrate metabolic process"/>
    <property type="evidence" value="ECO:0007669"/>
    <property type="project" value="InterPro"/>
</dbReference>
<comment type="caution">
    <text evidence="6">The sequence shown here is derived from an EMBL/GenBank/DDBJ whole genome shotgun (WGS) entry which is preliminary data.</text>
</comment>
<dbReference type="InterPro" id="IPR036573">
    <property type="entry name" value="CBM_sf_5/12"/>
</dbReference>
<dbReference type="InterPro" id="IPR004302">
    <property type="entry name" value="Cellulose/chitin-bd_N"/>
</dbReference>
<dbReference type="GO" id="GO:0004553">
    <property type="term" value="F:hydrolase activity, hydrolyzing O-glycosyl compounds"/>
    <property type="evidence" value="ECO:0007669"/>
    <property type="project" value="InterPro"/>
</dbReference>
<dbReference type="InterPro" id="IPR014756">
    <property type="entry name" value="Ig_E-set"/>
</dbReference>
<proteinExistence type="predicted"/>
<dbReference type="Pfam" id="PF03067">
    <property type="entry name" value="LPMO_10"/>
    <property type="match status" value="1"/>
</dbReference>
<organism evidence="6 7">
    <name type="scientific">Mastigocoleus testarum BC008</name>
    <dbReference type="NCBI Taxonomy" id="371196"/>
    <lineage>
        <taxon>Bacteria</taxon>
        <taxon>Bacillati</taxon>
        <taxon>Cyanobacteriota</taxon>
        <taxon>Cyanophyceae</taxon>
        <taxon>Nostocales</taxon>
        <taxon>Hapalosiphonaceae</taxon>
        <taxon>Mastigocoleus</taxon>
    </lineage>
</organism>
<evidence type="ECO:0000256" key="3">
    <source>
        <dbReference type="SAM" id="MobiDB-lite"/>
    </source>
</evidence>
<dbReference type="CDD" id="cd21177">
    <property type="entry name" value="LPMO_AA10"/>
    <property type="match status" value="1"/>
</dbReference>
<accession>A0A0V7ZJ72</accession>
<evidence type="ECO:0000256" key="1">
    <source>
        <dbReference type="ARBA" id="ARBA00022729"/>
    </source>
</evidence>
<dbReference type="EMBL" id="LMTZ01000120">
    <property type="protein sequence ID" value="KST64526.1"/>
    <property type="molecule type" value="Genomic_DNA"/>
</dbReference>
<dbReference type="SUPFAM" id="SSF51055">
    <property type="entry name" value="Carbohydrate binding domain"/>
    <property type="match status" value="1"/>
</dbReference>
<dbReference type="Gene3D" id="2.70.50.50">
    <property type="entry name" value="chitin-binding protein cbp21"/>
    <property type="match status" value="1"/>
</dbReference>
<sequence>MKAFNRVVCGALVGGVVLLGSVLEPKPVQGHGAPEFPKSRSYVCFEENPENPKSDACEEAVDVGGTQAFYDWHEVNIRDANGRHRELIPDGQLCSAGREKYKGLDLVRGDWPAQIIPTGSNFDFIYRGATPHAVKYMRGYITKKGFDPATQPLTWNDLEETPLFDAQGITTTDGKDTANGKYVISTKLPDDREVGSRAIIYMIWQRSLSPEAFYACSDIIIGDSNGNAPTPTPDPTEPAENILPWKAGTSYKKGTKVTFEGSTYKSRLDHTAGQYEKPPWRPDMWRLKD</sequence>
<reference evidence="6 7" key="1">
    <citation type="journal article" date="2015" name="Genome Announc.">
        <title>Draft Genome of the Euendolithic (true boring) Cyanobacterium Mastigocoleus testarum strain BC008.</title>
        <authorList>
            <person name="Guida B.S."/>
            <person name="Garcia-Pichel F."/>
        </authorList>
    </citation>
    <scope>NUCLEOTIDE SEQUENCE [LARGE SCALE GENOMIC DNA]</scope>
    <source>
        <strain evidence="6 7">BC008</strain>
    </source>
</reference>